<dbReference type="GO" id="GO:0016491">
    <property type="term" value="F:oxidoreductase activity"/>
    <property type="evidence" value="ECO:0007669"/>
    <property type="project" value="UniProtKB-KW"/>
</dbReference>
<dbReference type="Proteomes" id="UP001165667">
    <property type="component" value="Unassembled WGS sequence"/>
</dbReference>
<comment type="caution">
    <text evidence="3">The sequence shown here is derived from an EMBL/GenBank/DDBJ whole genome shotgun (WGS) entry which is preliminary data.</text>
</comment>
<evidence type="ECO:0000256" key="2">
    <source>
        <dbReference type="ARBA" id="ARBA00023002"/>
    </source>
</evidence>
<evidence type="ECO:0000313" key="3">
    <source>
        <dbReference type="EMBL" id="MCW6508563.1"/>
    </source>
</evidence>
<sequence length="245" mass="26327">MRVIILGATSAIAEATARLYAKEGADLLLVARREDRLLAIRDDLLIRGAAKAEVAVRDLADPHGIEADFARFVAQIGGVDHIILAYGILGDQGPAERDPAQAEEILRINFNSAAAWTLAAAGALEKLGRGSLVVIGSVAGDRGRRANFIYGAAKAGLATLVEGLAHRFAGQGPRVVVVKPGPTITPMTESFNRKGALWATPEQVAAVVRRAADRGGPVLYAPWHWRFIMLIIRHLPTFIFNRMNI</sequence>
<dbReference type="InterPro" id="IPR002347">
    <property type="entry name" value="SDR_fam"/>
</dbReference>
<dbReference type="Gene3D" id="3.40.50.720">
    <property type="entry name" value="NAD(P)-binding Rossmann-like Domain"/>
    <property type="match status" value="1"/>
</dbReference>
<dbReference type="EMBL" id="JAMOIM010000006">
    <property type="protein sequence ID" value="MCW6508563.1"/>
    <property type="molecule type" value="Genomic_DNA"/>
</dbReference>
<dbReference type="Pfam" id="PF00106">
    <property type="entry name" value="adh_short"/>
    <property type="match status" value="1"/>
</dbReference>
<proteinExistence type="inferred from homology"/>
<dbReference type="SUPFAM" id="SSF51735">
    <property type="entry name" value="NAD(P)-binding Rossmann-fold domains"/>
    <property type="match status" value="1"/>
</dbReference>
<protein>
    <submittedName>
        <fullName evidence="3">SDR family NAD(P)-dependent oxidoreductase</fullName>
    </submittedName>
</protein>
<dbReference type="GO" id="GO:0016020">
    <property type="term" value="C:membrane"/>
    <property type="evidence" value="ECO:0007669"/>
    <property type="project" value="TreeGrafter"/>
</dbReference>
<comment type="similarity">
    <text evidence="1">Belongs to the short-chain dehydrogenases/reductases (SDR) family.</text>
</comment>
<dbReference type="PANTHER" id="PTHR44196:SF1">
    <property type="entry name" value="DEHYDROGENASE_REDUCTASE SDR FAMILY MEMBER 7B"/>
    <property type="match status" value="1"/>
</dbReference>
<evidence type="ECO:0000256" key="1">
    <source>
        <dbReference type="ARBA" id="ARBA00006484"/>
    </source>
</evidence>
<dbReference type="PRINTS" id="PR00081">
    <property type="entry name" value="GDHRDH"/>
</dbReference>
<keyword evidence="4" id="KW-1185">Reference proteome</keyword>
<evidence type="ECO:0000313" key="4">
    <source>
        <dbReference type="Proteomes" id="UP001165667"/>
    </source>
</evidence>
<gene>
    <name evidence="3" type="ORF">M8523_11090</name>
</gene>
<reference evidence="3" key="1">
    <citation type="submission" date="2022-05" db="EMBL/GenBank/DDBJ databases">
        <authorList>
            <person name="Pankratov T."/>
        </authorList>
    </citation>
    <scope>NUCLEOTIDE SEQUENCE</scope>
    <source>
        <strain evidence="3">BP6-180914</strain>
    </source>
</reference>
<dbReference type="InterPro" id="IPR020904">
    <property type="entry name" value="Sc_DH/Rdtase_CS"/>
</dbReference>
<accession>A0AA41YX11</accession>
<dbReference type="InterPro" id="IPR036291">
    <property type="entry name" value="NAD(P)-bd_dom_sf"/>
</dbReference>
<dbReference type="PROSITE" id="PS00061">
    <property type="entry name" value="ADH_SHORT"/>
    <property type="match status" value="1"/>
</dbReference>
<name>A0AA41YX11_9HYPH</name>
<keyword evidence="2" id="KW-0560">Oxidoreductase</keyword>
<dbReference type="PANTHER" id="PTHR44196">
    <property type="entry name" value="DEHYDROGENASE/REDUCTASE SDR FAMILY MEMBER 7B"/>
    <property type="match status" value="1"/>
</dbReference>
<dbReference type="AlphaFoldDB" id="A0AA41YX11"/>
<dbReference type="RefSeq" id="WP_282584933.1">
    <property type="nucleotide sequence ID" value="NZ_JAMOIM010000006.1"/>
</dbReference>
<organism evidence="3 4">
    <name type="scientific">Lichenifustis flavocetrariae</name>
    <dbReference type="NCBI Taxonomy" id="2949735"/>
    <lineage>
        <taxon>Bacteria</taxon>
        <taxon>Pseudomonadati</taxon>
        <taxon>Pseudomonadota</taxon>
        <taxon>Alphaproteobacteria</taxon>
        <taxon>Hyphomicrobiales</taxon>
        <taxon>Lichenihabitantaceae</taxon>
        <taxon>Lichenifustis</taxon>
    </lineage>
</organism>